<comment type="caution">
    <text evidence="3">The sequence shown here is derived from an EMBL/GenBank/DDBJ whole genome shotgun (WGS) entry which is preliminary data.</text>
</comment>
<keyword evidence="2" id="KW-0732">Signal</keyword>
<organism evidence="3 6">
    <name type="scientific">Adineta ricciae</name>
    <name type="common">Rotifer</name>
    <dbReference type="NCBI Taxonomy" id="249248"/>
    <lineage>
        <taxon>Eukaryota</taxon>
        <taxon>Metazoa</taxon>
        <taxon>Spiralia</taxon>
        <taxon>Gnathifera</taxon>
        <taxon>Rotifera</taxon>
        <taxon>Eurotatoria</taxon>
        <taxon>Bdelloidea</taxon>
        <taxon>Adinetida</taxon>
        <taxon>Adinetidae</taxon>
        <taxon>Adineta</taxon>
    </lineage>
</organism>
<evidence type="ECO:0000313" key="4">
    <source>
        <dbReference type="EMBL" id="CAF0819153.1"/>
    </source>
</evidence>
<dbReference type="InterPro" id="IPR025659">
    <property type="entry name" value="Tubby-like_C"/>
</dbReference>
<evidence type="ECO:0000313" key="3">
    <source>
        <dbReference type="EMBL" id="CAF0719974.1"/>
    </source>
</evidence>
<dbReference type="OrthoDB" id="9976973at2759"/>
<dbReference type="Proteomes" id="UP000663828">
    <property type="component" value="Unassembled WGS sequence"/>
</dbReference>
<dbReference type="EMBL" id="CAJNOR010000152">
    <property type="protein sequence ID" value="CAF0819153.1"/>
    <property type="molecule type" value="Genomic_DNA"/>
</dbReference>
<reference evidence="3" key="1">
    <citation type="submission" date="2021-02" db="EMBL/GenBank/DDBJ databases">
        <authorList>
            <person name="Nowell W R."/>
        </authorList>
    </citation>
    <scope>NUCLEOTIDE SEQUENCE</scope>
</reference>
<dbReference type="EMBL" id="CAJNOJ010000001">
    <property type="protein sequence ID" value="CAF0719974.1"/>
    <property type="molecule type" value="Genomic_DNA"/>
</dbReference>
<dbReference type="Gene3D" id="2.40.160.200">
    <property type="entry name" value="LURP1-related"/>
    <property type="match status" value="1"/>
</dbReference>
<feature type="chain" id="PRO_5036409022" evidence="2">
    <location>
        <begin position="17"/>
        <end position="186"/>
    </location>
</feature>
<dbReference type="Proteomes" id="UP000663852">
    <property type="component" value="Unassembled WGS sequence"/>
</dbReference>
<evidence type="ECO:0000313" key="6">
    <source>
        <dbReference type="Proteomes" id="UP000663852"/>
    </source>
</evidence>
<dbReference type="Pfam" id="PF04525">
    <property type="entry name" value="LOR"/>
    <property type="match status" value="1"/>
</dbReference>
<dbReference type="SUPFAM" id="SSF54518">
    <property type="entry name" value="Tubby C-terminal domain-like"/>
    <property type="match status" value="1"/>
</dbReference>
<sequence length="186" mass="20981">MSTLILVLLFIGAISAGFNPEREFEVKQGSLLNTGRSYTITEVSKTLNGQNPSRFSIQNELLSLGKKLILLDNGQPLYEFKHDLGHLYQKWSIYDPRTGDTVGTLKHRPSIIHDSYKLKSTKLGTYRITGNIGSRTFSITKDGHKVAEIHKKHFHVHDTYSVKIEANQDPAVILLVTIGIDEIRQH</sequence>
<comment type="similarity">
    <text evidence="1">Belongs to the LOR family.</text>
</comment>
<accession>A0A813ME70</accession>
<feature type="signal peptide" evidence="2">
    <location>
        <begin position="1"/>
        <end position="16"/>
    </location>
</feature>
<name>A0A813ME70_ADIRI</name>
<gene>
    <name evidence="3" type="ORF">EDS130_LOCUS143</name>
    <name evidence="4" type="ORF">XAT740_LOCUS3869</name>
</gene>
<evidence type="ECO:0000256" key="2">
    <source>
        <dbReference type="SAM" id="SignalP"/>
    </source>
</evidence>
<dbReference type="AlphaFoldDB" id="A0A813ME70"/>
<dbReference type="InterPro" id="IPR007612">
    <property type="entry name" value="LOR"/>
</dbReference>
<protein>
    <submittedName>
        <fullName evidence="3">Uncharacterized protein</fullName>
    </submittedName>
</protein>
<evidence type="ECO:0000313" key="5">
    <source>
        <dbReference type="Proteomes" id="UP000663828"/>
    </source>
</evidence>
<evidence type="ECO:0000256" key="1">
    <source>
        <dbReference type="ARBA" id="ARBA00005437"/>
    </source>
</evidence>
<proteinExistence type="inferred from homology"/>
<keyword evidence="5" id="KW-1185">Reference proteome</keyword>
<dbReference type="InterPro" id="IPR038595">
    <property type="entry name" value="LOR_sf"/>
</dbReference>